<keyword evidence="3 7" id="KW-0812">Transmembrane</keyword>
<evidence type="ECO:0000313" key="9">
    <source>
        <dbReference type="Proteomes" id="UP000484988"/>
    </source>
</evidence>
<keyword evidence="5 7" id="KW-0472">Membrane</keyword>
<feature type="transmembrane region" description="Helical" evidence="7">
    <location>
        <begin position="104"/>
        <end position="122"/>
    </location>
</feature>
<feature type="transmembrane region" description="Helical" evidence="7">
    <location>
        <begin position="336"/>
        <end position="358"/>
    </location>
</feature>
<dbReference type="InterPro" id="IPR011701">
    <property type="entry name" value="MFS"/>
</dbReference>
<accession>A0A6A0AZS3</accession>
<feature type="transmembrane region" description="Helical" evidence="7">
    <location>
        <begin position="278"/>
        <end position="300"/>
    </location>
</feature>
<dbReference type="GO" id="GO:0022857">
    <property type="term" value="F:transmembrane transporter activity"/>
    <property type="evidence" value="ECO:0007669"/>
    <property type="project" value="InterPro"/>
</dbReference>
<feature type="compositionally biased region" description="Gly residues" evidence="6">
    <location>
        <begin position="1"/>
        <end position="11"/>
    </location>
</feature>
<dbReference type="PANTHER" id="PTHR23513">
    <property type="entry name" value="INTEGRAL MEMBRANE EFFLUX PROTEIN-RELATED"/>
    <property type="match status" value="1"/>
</dbReference>
<dbReference type="InterPro" id="IPR036259">
    <property type="entry name" value="MFS_trans_sf"/>
</dbReference>
<evidence type="ECO:0000256" key="7">
    <source>
        <dbReference type="SAM" id="Phobius"/>
    </source>
</evidence>
<name>A0A6A0AZS3_9ACTN</name>
<protein>
    <submittedName>
        <fullName evidence="8">MFS transporter</fullName>
    </submittedName>
</protein>
<dbReference type="SUPFAM" id="SSF103473">
    <property type="entry name" value="MFS general substrate transporter"/>
    <property type="match status" value="1"/>
</dbReference>
<comment type="subcellular location">
    <subcellularLocation>
        <location evidence="1">Cell membrane</location>
        <topology evidence="1">Multi-pass membrane protein</topology>
    </subcellularLocation>
</comment>
<dbReference type="CDD" id="cd06173">
    <property type="entry name" value="MFS_MefA_like"/>
    <property type="match status" value="1"/>
</dbReference>
<feature type="transmembrane region" description="Helical" evidence="7">
    <location>
        <begin position="236"/>
        <end position="258"/>
    </location>
</feature>
<comment type="caution">
    <text evidence="8">The sequence shown here is derived from an EMBL/GenBank/DDBJ whole genome shotgun (WGS) entry which is preliminary data.</text>
</comment>
<evidence type="ECO:0000313" key="8">
    <source>
        <dbReference type="EMBL" id="GFH37945.1"/>
    </source>
</evidence>
<evidence type="ECO:0000256" key="2">
    <source>
        <dbReference type="ARBA" id="ARBA00022475"/>
    </source>
</evidence>
<dbReference type="EMBL" id="BLLG01000013">
    <property type="protein sequence ID" value="GFH37945.1"/>
    <property type="molecule type" value="Genomic_DNA"/>
</dbReference>
<dbReference type="AlphaFoldDB" id="A0A6A0AZS3"/>
<sequence>MRPGCRGGLSGSGPVPPRHTPHRDPVEIPMWKLLRSNALFRRLFLGEAFSSFGDSAMFLSLAIWAKDLTGSDAAAGIVFLIITAPGLTAPLLGHLVDRVQRRPLLLRMYFGMAVLVPSLLLVRGAGQLWIIYLVTLAYGLVFATPARQALLKDLLPSDDAVAARSLLITTREGVRIVSPVAGAGVYAAFGGGALAYLGSATFLVAGFVLLSVRVVESEPEPAGEPLRRALPAGFRFVLGVPLLRRLTLAMVGFLGVVGLLETAAFAAVDQGLGRQPEFIGVMASVQGGGSVVGGVLAGLLVKRVGEARSSGAGYALVSAGLVLCVSQHTALFLVGAALIGTGLPFVAVAIGTASHLYAPARMQGRVNSAVSTLTDTAQTMSIAAGAALIVLVDYRVMYGAMALSAVACALAVALRPAAVPPVAPSVADEGPPPADAPGGRGSP</sequence>
<organism evidence="8 9">
    <name type="scientific">Streptomyces pacificus</name>
    <dbReference type="NCBI Taxonomy" id="2705029"/>
    <lineage>
        <taxon>Bacteria</taxon>
        <taxon>Bacillati</taxon>
        <taxon>Actinomycetota</taxon>
        <taxon>Actinomycetes</taxon>
        <taxon>Kitasatosporales</taxon>
        <taxon>Streptomycetaceae</taxon>
        <taxon>Streptomyces</taxon>
    </lineage>
</organism>
<keyword evidence="4 7" id="KW-1133">Transmembrane helix</keyword>
<evidence type="ECO:0000256" key="6">
    <source>
        <dbReference type="SAM" id="MobiDB-lite"/>
    </source>
</evidence>
<dbReference type="PANTHER" id="PTHR23513:SF6">
    <property type="entry name" value="MAJOR FACILITATOR SUPERFAMILY ASSOCIATED DOMAIN-CONTAINING PROTEIN"/>
    <property type="match status" value="1"/>
</dbReference>
<keyword evidence="2" id="KW-1003">Cell membrane</keyword>
<gene>
    <name evidence="8" type="ORF">SCWH03_41850</name>
</gene>
<evidence type="ECO:0000256" key="5">
    <source>
        <dbReference type="ARBA" id="ARBA00023136"/>
    </source>
</evidence>
<dbReference type="Gene3D" id="1.20.1250.20">
    <property type="entry name" value="MFS general substrate transporter like domains"/>
    <property type="match status" value="1"/>
</dbReference>
<dbReference type="Pfam" id="PF07690">
    <property type="entry name" value="MFS_1"/>
    <property type="match status" value="2"/>
</dbReference>
<feature type="transmembrane region" description="Helical" evidence="7">
    <location>
        <begin position="312"/>
        <end position="330"/>
    </location>
</feature>
<feature type="transmembrane region" description="Helical" evidence="7">
    <location>
        <begin position="396"/>
        <end position="414"/>
    </location>
</feature>
<evidence type="ECO:0000256" key="4">
    <source>
        <dbReference type="ARBA" id="ARBA00022989"/>
    </source>
</evidence>
<feature type="transmembrane region" description="Helical" evidence="7">
    <location>
        <begin position="71"/>
        <end position="92"/>
    </location>
</feature>
<proteinExistence type="predicted"/>
<feature type="region of interest" description="Disordered" evidence="6">
    <location>
        <begin position="1"/>
        <end position="23"/>
    </location>
</feature>
<dbReference type="Proteomes" id="UP000484988">
    <property type="component" value="Unassembled WGS sequence"/>
</dbReference>
<feature type="transmembrane region" description="Helical" evidence="7">
    <location>
        <begin position="195"/>
        <end position="215"/>
    </location>
</feature>
<reference evidence="8 9" key="1">
    <citation type="submission" date="2020-02" db="EMBL/GenBank/DDBJ databases">
        <title>Whole Genome Shotgun Sequence of Streptomyces sp. strain CWH03.</title>
        <authorList>
            <person name="Dohra H."/>
            <person name="Kodani S."/>
            <person name="Yamamura H."/>
        </authorList>
    </citation>
    <scope>NUCLEOTIDE SEQUENCE [LARGE SCALE GENOMIC DNA]</scope>
    <source>
        <strain evidence="8 9">CWH03</strain>
    </source>
</reference>
<evidence type="ECO:0000256" key="3">
    <source>
        <dbReference type="ARBA" id="ARBA00022692"/>
    </source>
</evidence>
<dbReference type="GO" id="GO:0005886">
    <property type="term" value="C:plasma membrane"/>
    <property type="evidence" value="ECO:0007669"/>
    <property type="project" value="UniProtKB-SubCell"/>
</dbReference>
<feature type="transmembrane region" description="Helical" evidence="7">
    <location>
        <begin position="43"/>
        <end position="65"/>
    </location>
</feature>
<keyword evidence="9" id="KW-1185">Reference proteome</keyword>
<feature type="region of interest" description="Disordered" evidence="6">
    <location>
        <begin position="423"/>
        <end position="443"/>
    </location>
</feature>
<evidence type="ECO:0000256" key="1">
    <source>
        <dbReference type="ARBA" id="ARBA00004651"/>
    </source>
</evidence>